<evidence type="ECO:0000313" key="4">
    <source>
        <dbReference type="Proteomes" id="UP000683360"/>
    </source>
</evidence>
<feature type="transmembrane region" description="Helical" evidence="2">
    <location>
        <begin position="53"/>
        <end position="74"/>
    </location>
</feature>
<accession>A0A8S3S2Z1</accession>
<dbReference type="InterPro" id="IPR036770">
    <property type="entry name" value="Ankyrin_rpt-contain_sf"/>
</dbReference>
<feature type="repeat" description="ANK" evidence="1">
    <location>
        <begin position="416"/>
        <end position="438"/>
    </location>
</feature>
<keyword evidence="2" id="KW-0472">Membrane</keyword>
<reference evidence="3" key="1">
    <citation type="submission" date="2021-03" db="EMBL/GenBank/DDBJ databases">
        <authorList>
            <person name="Bekaert M."/>
        </authorList>
    </citation>
    <scope>NUCLEOTIDE SEQUENCE</scope>
</reference>
<proteinExistence type="predicted"/>
<keyword evidence="4" id="KW-1185">Reference proteome</keyword>
<keyword evidence="2" id="KW-1133">Transmembrane helix</keyword>
<feature type="transmembrane region" description="Helical" evidence="2">
    <location>
        <begin position="116"/>
        <end position="137"/>
    </location>
</feature>
<organism evidence="3 4">
    <name type="scientific">Mytilus edulis</name>
    <name type="common">Blue mussel</name>
    <dbReference type="NCBI Taxonomy" id="6550"/>
    <lineage>
        <taxon>Eukaryota</taxon>
        <taxon>Metazoa</taxon>
        <taxon>Spiralia</taxon>
        <taxon>Lophotrochozoa</taxon>
        <taxon>Mollusca</taxon>
        <taxon>Bivalvia</taxon>
        <taxon>Autobranchia</taxon>
        <taxon>Pteriomorphia</taxon>
        <taxon>Mytilida</taxon>
        <taxon>Mytiloidea</taxon>
        <taxon>Mytilidae</taxon>
        <taxon>Mytilinae</taxon>
        <taxon>Mytilus</taxon>
    </lineage>
</organism>
<gene>
    <name evidence="3" type="ORF">MEDL_29141</name>
</gene>
<keyword evidence="1" id="KW-0040">ANK repeat</keyword>
<dbReference type="Pfam" id="PF00023">
    <property type="entry name" value="Ank"/>
    <property type="match status" value="1"/>
</dbReference>
<dbReference type="AlphaFoldDB" id="A0A8S3S2Z1"/>
<keyword evidence="2" id="KW-0812">Transmembrane</keyword>
<dbReference type="Gene3D" id="1.25.40.20">
    <property type="entry name" value="Ankyrin repeat-containing domain"/>
    <property type="match status" value="1"/>
</dbReference>
<evidence type="ECO:0000256" key="1">
    <source>
        <dbReference type="PROSITE-ProRule" id="PRU00023"/>
    </source>
</evidence>
<dbReference type="EMBL" id="CAJPWZ010001442">
    <property type="protein sequence ID" value="CAG2215401.1"/>
    <property type="molecule type" value="Genomic_DNA"/>
</dbReference>
<dbReference type="OrthoDB" id="6057185at2759"/>
<dbReference type="SMART" id="SM00248">
    <property type="entry name" value="ANK"/>
    <property type="match status" value="4"/>
</dbReference>
<evidence type="ECO:0000313" key="3">
    <source>
        <dbReference type="EMBL" id="CAG2215401.1"/>
    </source>
</evidence>
<dbReference type="Proteomes" id="UP000683360">
    <property type="component" value="Unassembled WGS sequence"/>
</dbReference>
<comment type="caution">
    <text evidence="3">The sequence shown here is derived from an EMBL/GenBank/DDBJ whole genome shotgun (WGS) entry which is preliminary data.</text>
</comment>
<dbReference type="PROSITE" id="PS50088">
    <property type="entry name" value="ANK_REPEAT"/>
    <property type="match status" value="1"/>
</dbReference>
<dbReference type="InterPro" id="IPR002110">
    <property type="entry name" value="Ankyrin_rpt"/>
</dbReference>
<sequence length="874" mass="101938">MCVNAPPTYTSQSITPLTIDFDTKASLKICKQQIKQIPDCDCGNKMGGINIRFSMSMIIAIVAVEIMNTLFFTHYTPWYHYIGHRYLFTAIVCDAIVVVILKYIKDNKWTIRKWEDAATLSLWIALLYAGFMLLYVLDILKKSGLNHGVEVQFNVAMVIAVIFAEILNELWFNRHSPWGRRFDDRYHINSVLCDAVLVVLLKYIIEFVWVVGRWEDAMMLSLFLAGIFACLEAPRWHLNHGDVMGRFFNPVSPLTKIRLNRKEQLEWFDFIVDSSEDELYQHIKENSSIITAVMYFDSFNQCSCHNLEQCQLSKTSSNKLEILRKCILYGLCPHILMLRQGISEKDPLFYTDNLYDQLYSVEDLDISEFERSNPNHCGIYWIHVAIMAERFKIVQSLLPVLSNYKTVSFIYLTLWNKFSPLHLAVVHKNLDLVKQLLQYYPDFVNNPCQFETRWDQENQRKVTKATHITQVAILHDFVEALECMWPHFNMTCCKTRKHIENSLRIAIEHKKTASTEYIMSKGVIMSSNDQKSLLLSAIKEIDIEVVRTCLLGKVSTISFVGGLKIAVNKGLLEFATILLDKMKASNVKISNVFGLQDCMIDAFFNHNEQIVRLLIEYKLDVNVTYCGLSLLTWSEILGLQNLQDILKSAGGMTFQTYDEPSKCILSDIVHMEANTLKNVKRLIERDYNVNGVRREFSWAYPPVYIALFERKFDVFEYLIFRGALMDMHNNTASQFNKKMFPVSNYYNEWLQFTVLVKANVCLTFESYLNSYDVILEMGRAERLLEIILIKSHTVSQPYRMILEKVQMHQILSQRSKDVINDWFHGVKSLQFSCRNSLRKHYNREFYEFTEKIATRFPDIILKYLRCEDVLDRSF</sequence>
<dbReference type="PROSITE" id="PS50297">
    <property type="entry name" value="ANK_REP_REGION"/>
    <property type="match status" value="1"/>
</dbReference>
<feature type="transmembrane region" description="Helical" evidence="2">
    <location>
        <begin position="86"/>
        <end position="104"/>
    </location>
</feature>
<name>A0A8S3S2Z1_MYTED</name>
<protein>
    <submittedName>
        <fullName evidence="3">Uncharacterized protein</fullName>
    </submittedName>
</protein>
<evidence type="ECO:0000256" key="2">
    <source>
        <dbReference type="SAM" id="Phobius"/>
    </source>
</evidence>
<feature type="transmembrane region" description="Helical" evidence="2">
    <location>
        <begin position="188"/>
        <end position="211"/>
    </location>
</feature>
<feature type="transmembrane region" description="Helical" evidence="2">
    <location>
        <begin position="149"/>
        <end position="167"/>
    </location>
</feature>
<dbReference type="SUPFAM" id="SSF48403">
    <property type="entry name" value="Ankyrin repeat"/>
    <property type="match status" value="1"/>
</dbReference>